<sequence>MAGEGEEPSTRIQPSKVGVDHFEEEAPEPWVLEYVDQQHWISSLSFLSISKLDKIKERGLMGRVQCDRPTRAQLEHYLLSNWMAWSCPHVKKGAAFPLHRYFRDIADFFRLYTKGVGNPSEDPDDTPTMKVVSQKERPTTKQEKGESDEDVPLAKIVRIDEKLGEGIFRQLFFWSAQAKVARTVGVMRSTTALKKKVESKDVELRAKKADLAKVHANLDLSSTRLREIQDRYKGVGQLLGLRNQVVTNLTDDNSKLKNELDKE</sequence>
<evidence type="ECO:0000256" key="1">
    <source>
        <dbReference type="SAM" id="MobiDB-lite"/>
    </source>
</evidence>
<protein>
    <submittedName>
        <fullName evidence="2">Uncharacterized protein</fullName>
    </submittedName>
</protein>
<accession>A0A803PYQ8</accession>
<feature type="compositionally biased region" description="Basic and acidic residues" evidence="1">
    <location>
        <begin position="133"/>
        <end position="145"/>
    </location>
</feature>
<evidence type="ECO:0000313" key="3">
    <source>
        <dbReference type="Proteomes" id="UP000596661"/>
    </source>
</evidence>
<dbReference type="Proteomes" id="UP000596661">
    <property type="component" value="Chromosome 6"/>
</dbReference>
<reference evidence="2" key="2">
    <citation type="submission" date="2021-03" db="UniProtKB">
        <authorList>
            <consortium name="EnsemblPlants"/>
        </authorList>
    </citation>
    <scope>IDENTIFICATION</scope>
</reference>
<evidence type="ECO:0000313" key="2">
    <source>
        <dbReference type="EnsemblPlants" id="cds.evm.model.06.530"/>
    </source>
</evidence>
<reference evidence="2" key="1">
    <citation type="submission" date="2018-11" db="EMBL/GenBank/DDBJ databases">
        <authorList>
            <person name="Grassa J C."/>
        </authorList>
    </citation>
    <scope>NUCLEOTIDE SEQUENCE [LARGE SCALE GENOMIC DNA]</scope>
</reference>
<feature type="region of interest" description="Disordered" evidence="1">
    <location>
        <begin position="117"/>
        <end position="148"/>
    </location>
</feature>
<dbReference type="EMBL" id="UZAU01000566">
    <property type="status" value="NOT_ANNOTATED_CDS"/>
    <property type="molecule type" value="Genomic_DNA"/>
</dbReference>
<name>A0A803PYQ8_CANSA</name>
<dbReference type="EnsemblPlants" id="evm.model.06.530">
    <property type="protein sequence ID" value="cds.evm.model.06.530"/>
    <property type="gene ID" value="evm.TU.06.530"/>
</dbReference>
<keyword evidence="3" id="KW-1185">Reference proteome</keyword>
<dbReference type="AlphaFoldDB" id="A0A803PYQ8"/>
<proteinExistence type="predicted"/>
<organism evidence="2 3">
    <name type="scientific">Cannabis sativa</name>
    <name type="common">Hemp</name>
    <name type="synonym">Marijuana</name>
    <dbReference type="NCBI Taxonomy" id="3483"/>
    <lineage>
        <taxon>Eukaryota</taxon>
        <taxon>Viridiplantae</taxon>
        <taxon>Streptophyta</taxon>
        <taxon>Embryophyta</taxon>
        <taxon>Tracheophyta</taxon>
        <taxon>Spermatophyta</taxon>
        <taxon>Magnoliopsida</taxon>
        <taxon>eudicotyledons</taxon>
        <taxon>Gunneridae</taxon>
        <taxon>Pentapetalae</taxon>
        <taxon>rosids</taxon>
        <taxon>fabids</taxon>
        <taxon>Rosales</taxon>
        <taxon>Cannabaceae</taxon>
        <taxon>Cannabis</taxon>
    </lineage>
</organism>
<dbReference type="Gramene" id="evm.model.06.530">
    <property type="protein sequence ID" value="cds.evm.model.06.530"/>
    <property type="gene ID" value="evm.TU.06.530"/>
</dbReference>